<gene>
    <name evidence="2" type="ORF">GCM10010319_11800</name>
</gene>
<organism evidence="2 3">
    <name type="scientific">Streptomyces blastmyceticus</name>
    <dbReference type="NCBI Taxonomy" id="68180"/>
    <lineage>
        <taxon>Bacteria</taxon>
        <taxon>Bacillati</taxon>
        <taxon>Actinomycetota</taxon>
        <taxon>Actinomycetes</taxon>
        <taxon>Kitasatosporales</taxon>
        <taxon>Streptomycetaceae</taxon>
        <taxon>Streptomyces</taxon>
    </lineage>
</organism>
<keyword evidence="1" id="KW-0812">Transmembrane</keyword>
<proteinExistence type="predicted"/>
<evidence type="ECO:0000313" key="2">
    <source>
        <dbReference type="EMBL" id="GAA0337414.1"/>
    </source>
</evidence>
<feature type="transmembrane region" description="Helical" evidence="1">
    <location>
        <begin position="24"/>
        <end position="44"/>
    </location>
</feature>
<protein>
    <recommendedName>
        <fullName evidence="4">Integral membrane protein</fullName>
    </recommendedName>
</protein>
<comment type="caution">
    <text evidence="2">The sequence shown here is derived from an EMBL/GenBank/DDBJ whole genome shotgun (WGS) entry which is preliminary data.</text>
</comment>
<evidence type="ECO:0008006" key="4">
    <source>
        <dbReference type="Google" id="ProtNLM"/>
    </source>
</evidence>
<dbReference type="RefSeq" id="WP_344116703.1">
    <property type="nucleotide sequence ID" value="NZ_BAAABW010000005.1"/>
</dbReference>
<keyword evidence="1" id="KW-0472">Membrane</keyword>
<reference evidence="2 3" key="1">
    <citation type="journal article" date="2019" name="Int. J. Syst. Evol. Microbiol.">
        <title>The Global Catalogue of Microorganisms (GCM) 10K type strain sequencing project: providing services to taxonomists for standard genome sequencing and annotation.</title>
        <authorList>
            <consortium name="The Broad Institute Genomics Platform"/>
            <consortium name="The Broad Institute Genome Sequencing Center for Infectious Disease"/>
            <person name="Wu L."/>
            <person name="Ma J."/>
        </authorList>
    </citation>
    <scope>NUCLEOTIDE SEQUENCE [LARGE SCALE GENOMIC DNA]</scope>
    <source>
        <strain evidence="2 3">JCM 4565</strain>
    </source>
</reference>
<sequence>MVRHDFWGGIRRGARRGRGPRGPVGWVAAVVLGGVWWCAALRLLAQPERSGPVEGLVVAGGWGLSLLPVHCVPWTRRPSRGRAWTRRLAARIWRGGGGVRGR</sequence>
<evidence type="ECO:0000313" key="3">
    <source>
        <dbReference type="Proteomes" id="UP001500063"/>
    </source>
</evidence>
<keyword evidence="3" id="KW-1185">Reference proteome</keyword>
<feature type="transmembrane region" description="Helical" evidence="1">
    <location>
        <begin position="56"/>
        <end position="75"/>
    </location>
</feature>
<dbReference type="EMBL" id="BAAABW010000005">
    <property type="protein sequence ID" value="GAA0337414.1"/>
    <property type="molecule type" value="Genomic_DNA"/>
</dbReference>
<evidence type="ECO:0000256" key="1">
    <source>
        <dbReference type="SAM" id="Phobius"/>
    </source>
</evidence>
<dbReference type="Proteomes" id="UP001500063">
    <property type="component" value="Unassembled WGS sequence"/>
</dbReference>
<name>A0ABN0WGZ1_9ACTN</name>
<keyword evidence="1" id="KW-1133">Transmembrane helix</keyword>
<accession>A0ABN0WGZ1</accession>